<dbReference type="OrthoDB" id="5153223at2759"/>
<gene>
    <name evidence="2" type="ORF">EPUL_005662</name>
</gene>
<keyword evidence="3" id="KW-1185">Reference proteome</keyword>
<proteinExistence type="predicted"/>
<name>A0A2S4PIQ6_9PEZI</name>
<accession>A0A2S4PIQ6</accession>
<comment type="caution">
    <text evidence="2">The sequence shown here is derived from an EMBL/GenBank/DDBJ whole genome shotgun (WGS) entry which is preliminary data.</text>
</comment>
<dbReference type="AlphaFoldDB" id="A0A2S4PIQ6"/>
<dbReference type="EMBL" id="PEDP01006323">
    <property type="protein sequence ID" value="POS81887.1"/>
    <property type="molecule type" value="Genomic_DNA"/>
</dbReference>
<feature type="region of interest" description="Disordered" evidence="1">
    <location>
        <begin position="136"/>
        <end position="186"/>
    </location>
</feature>
<feature type="region of interest" description="Disordered" evidence="1">
    <location>
        <begin position="1"/>
        <end position="22"/>
    </location>
</feature>
<evidence type="ECO:0000313" key="2">
    <source>
        <dbReference type="EMBL" id="POS81887.1"/>
    </source>
</evidence>
<feature type="non-terminal residue" evidence="2">
    <location>
        <position position="1"/>
    </location>
</feature>
<evidence type="ECO:0000313" key="3">
    <source>
        <dbReference type="Proteomes" id="UP000237438"/>
    </source>
</evidence>
<dbReference type="Proteomes" id="UP000237438">
    <property type="component" value="Unassembled WGS sequence"/>
</dbReference>
<sequence>QSVGLDEFGSHNGKNRSRRRQVEPLINARIKDGPLDYMKILDRTKVEISLKDLAQMSPAARKHWKHGMSRTVGSKKEMRAGLIEKSSPSQQTMTYKSFRVNAKVETVIAGTKKIVALVINSTHVDQRTIELAKAQIATRDSQSKRSEKHVQFISESDSDNDDDDDESLIESDGSSEDSLSSGKECVAGTIPYNSKSQKRWPRDKEWWLSKMIKDGLDCGMYEPTTARGGGLSPWNAAAKLVPKSDNDKWGDEPRIAFNYHNVKEDLPGYVMQLRIPKDFTDVKSFVASFMITKPWVKNFSEIIMPLNRLMRQNAIW</sequence>
<feature type="non-terminal residue" evidence="2">
    <location>
        <position position="316"/>
    </location>
</feature>
<organism evidence="2 3">
    <name type="scientific">Erysiphe pulchra</name>
    <dbReference type="NCBI Taxonomy" id="225359"/>
    <lineage>
        <taxon>Eukaryota</taxon>
        <taxon>Fungi</taxon>
        <taxon>Dikarya</taxon>
        <taxon>Ascomycota</taxon>
        <taxon>Pezizomycotina</taxon>
        <taxon>Leotiomycetes</taxon>
        <taxon>Erysiphales</taxon>
        <taxon>Erysiphaceae</taxon>
        <taxon>Erysiphe</taxon>
    </lineage>
</organism>
<feature type="compositionally biased region" description="Acidic residues" evidence="1">
    <location>
        <begin position="156"/>
        <end position="175"/>
    </location>
</feature>
<reference evidence="2 3" key="1">
    <citation type="submission" date="2017-10" db="EMBL/GenBank/DDBJ databases">
        <title>Development of genomic resources for the powdery mildew, Erysiphe pulchra.</title>
        <authorList>
            <person name="Wadl P.A."/>
            <person name="Mack B.M."/>
            <person name="Moore G."/>
            <person name="Beltz S.B."/>
        </authorList>
    </citation>
    <scope>NUCLEOTIDE SEQUENCE [LARGE SCALE GENOMIC DNA]</scope>
    <source>
        <strain evidence="2">Cflorida</strain>
    </source>
</reference>
<protein>
    <submittedName>
        <fullName evidence="2">Uncharacterized protein</fullName>
    </submittedName>
</protein>
<feature type="compositionally biased region" description="Basic and acidic residues" evidence="1">
    <location>
        <begin position="141"/>
        <end position="150"/>
    </location>
</feature>
<evidence type="ECO:0000256" key="1">
    <source>
        <dbReference type="SAM" id="MobiDB-lite"/>
    </source>
</evidence>